<organism evidence="5 6">
    <name type="scientific">Naegleria fowleri</name>
    <name type="common">Brain eating amoeba</name>
    <dbReference type="NCBI Taxonomy" id="5763"/>
    <lineage>
        <taxon>Eukaryota</taxon>
        <taxon>Discoba</taxon>
        <taxon>Heterolobosea</taxon>
        <taxon>Tetramitia</taxon>
        <taxon>Eutetramitia</taxon>
        <taxon>Vahlkampfiidae</taxon>
        <taxon>Naegleria</taxon>
    </lineage>
</organism>
<dbReference type="InterPro" id="IPR049258">
    <property type="entry name" value="ODAD1_CC"/>
</dbReference>
<keyword evidence="1 2" id="KW-0175">Coiled coil</keyword>
<evidence type="ECO:0000259" key="4">
    <source>
        <dbReference type="Pfam" id="PF21773"/>
    </source>
</evidence>
<dbReference type="VEuPathDB" id="AmoebaDB:NF0069250"/>
<dbReference type="Proteomes" id="UP000444721">
    <property type="component" value="Unassembled WGS sequence"/>
</dbReference>
<evidence type="ECO:0000256" key="3">
    <source>
        <dbReference type="SAM" id="MobiDB-lite"/>
    </source>
</evidence>
<evidence type="ECO:0000256" key="1">
    <source>
        <dbReference type="ARBA" id="ARBA00023054"/>
    </source>
</evidence>
<reference evidence="5 6" key="1">
    <citation type="journal article" date="2019" name="Sci. Rep.">
        <title>Nanopore sequencing improves the draft genome of the human pathogenic amoeba Naegleria fowleri.</title>
        <authorList>
            <person name="Liechti N."/>
            <person name="Schurch N."/>
            <person name="Bruggmann R."/>
            <person name="Wittwer M."/>
        </authorList>
    </citation>
    <scope>NUCLEOTIDE SEQUENCE [LARGE SCALE GENOMIC DNA]</scope>
    <source>
        <strain evidence="5 6">ATCC 30894</strain>
    </source>
</reference>
<dbReference type="EMBL" id="VFQX01000015">
    <property type="protein sequence ID" value="KAF0981270.1"/>
    <property type="molecule type" value="Genomic_DNA"/>
</dbReference>
<evidence type="ECO:0000313" key="6">
    <source>
        <dbReference type="Proteomes" id="UP000444721"/>
    </source>
</evidence>
<dbReference type="PANTHER" id="PTHR21694:SF18">
    <property type="entry name" value="COILED-COIL DOMAIN-CONTAINING PROTEIN 63"/>
    <property type="match status" value="1"/>
</dbReference>
<feature type="compositionally biased region" description="Polar residues" evidence="3">
    <location>
        <begin position="1"/>
        <end position="11"/>
    </location>
</feature>
<name>A0A6A5C607_NAEFO</name>
<comment type="caution">
    <text evidence="5">The sequence shown here is derived from an EMBL/GenBank/DDBJ whole genome shotgun (WGS) entry which is preliminary data.</text>
</comment>
<feature type="compositionally biased region" description="Basic and acidic residues" evidence="3">
    <location>
        <begin position="518"/>
        <end position="527"/>
    </location>
</feature>
<dbReference type="InterPro" id="IPR051876">
    <property type="entry name" value="ODA-DC/CCD"/>
</dbReference>
<dbReference type="OrthoDB" id="6766775at2759"/>
<evidence type="ECO:0000313" key="5">
    <source>
        <dbReference type="EMBL" id="KAF0981270.1"/>
    </source>
</evidence>
<dbReference type="GeneID" id="68119745"/>
<dbReference type="PANTHER" id="PTHR21694">
    <property type="entry name" value="COILED-COIL DOMAIN-CONTAINING PROTEIN 63"/>
    <property type="match status" value="1"/>
</dbReference>
<feature type="compositionally biased region" description="Basic residues" evidence="3">
    <location>
        <begin position="528"/>
        <end position="547"/>
    </location>
</feature>
<dbReference type="AlphaFoldDB" id="A0A6A5C607"/>
<dbReference type="RefSeq" id="XP_044565983.1">
    <property type="nucleotide sequence ID" value="XM_044703060.1"/>
</dbReference>
<feature type="region of interest" description="Disordered" evidence="3">
    <location>
        <begin position="474"/>
        <end position="547"/>
    </location>
</feature>
<dbReference type="VEuPathDB" id="AmoebaDB:FDP41_012530"/>
<accession>A0A6A5C607</accession>
<evidence type="ECO:0000256" key="2">
    <source>
        <dbReference type="SAM" id="Coils"/>
    </source>
</evidence>
<protein>
    <recommendedName>
        <fullName evidence="4">ODAD1 central coiled coil region domain-containing protein</fullName>
    </recommendedName>
</protein>
<feature type="coiled-coil region" evidence="2">
    <location>
        <begin position="347"/>
        <end position="406"/>
    </location>
</feature>
<dbReference type="Pfam" id="PF21773">
    <property type="entry name" value="ODAD1_CC"/>
    <property type="match status" value="1"/>
</dbReference>
<feature type="compositionally biased region" description="Acidic residues" evidence="3">
    <location>
        <begin position="507"/>
        <end position="517"/>
    </location>
</feature>
<feature type="domain" description="ODAD1 central coiled coil region" evidence="4">
    <location>
        <begin position="148"/>
        <end position="440"/>
    </location>
</feature>
<dbReference type="VEuPathDB" id="AmoebaDB:NfTy_023760"/>
<sequence length="547" mass="63217">MPLSSTSDNSPTPIPGAGDTQDEDTMNDSIKKHQKKTQMASTKLKDTSDGALTKQRIMIDKVKKDNDLLRETIANLTRHINTSESVAIGKKINKLNDIIYNITLKIQEEKRKVENLEEHFKDISNRIEEARIERSGVNVSKESNRLVEKQIKVLENRLDKALVKFNEALTHNKVLRDQIENLRKERVVFDTIYKKMEKELQDKKKEMAKIIELSNAAYEERGQALEEQKNVKRDHQAELEKIEEERQQLDRLLKEAEKVTEKLQQRELERREREIQESAEMDRKKLLRSSNWSSAGNKSRTTDVNEKRKILEDRFAKIEEATGKSIDELIDHFSQSEDQNFSLFTYVNELNSEIEKLEENISEMEEEIKKFKGEGVNSESQRKKVLAEIQEKINETNSKTDLYQRKYENSLKTLEIISRGIETIFNKLKCDPTSISDMLGTTGVTESNMMIYLGFIEQKTNDIVQMFLASKKGERSKDDLAMSGPKHPVGFTDDLAIEPPSTNNEGISDEDDDDDEERPFTREELLQKAKKTGLTKKPKKKTTTNVK</sequence>
<feature type="coiled-coil region" evidence="2">
    <location>
        <begin position="59"/>
        <end position="269"/>
    </location>
</feature>
<gene>
    <name evidence="5" type="ORF">FDP41_012530</name>
</gene>
<dbReference type="OMA" id="CYKDTIC"/>
<proteinExistence type="predicted"/>
<keyword evidence="6" id="KW-1185">Reference proteome</keyword>
<feature type="region of interest" description="Disordered" evidence="3">
    <location>
        <begin position="1"/>
        <end position="50"/>
    </location>
</feature>